<evidence type="ECO:0000313" key="2">
    <source>
        <dbReference type="Proteomes" id="UP000793456"/>
    </source>
</evidence>
<dbReference type="EMBL" id="CM011679">
    <property type="protein sequence ID" value="TMS18432.1"/>
    <property type="molecule type" value="Genomic_DNA"/>
</dbReference>
<dbReference type="Proteomes" id="UP000793456">
    <property type="component" value="Chromosome VI"/>
</dbReference>
<gene>
    <name evidence="1" type="ORF">E3U43_010758</name>
</gene>
<protein>
    <submittedName>
        <fullName evidence="1">Uncharacterized protein</fullName>
    </submittedName>
</protein>
<name>A0ACD3RGG4_LARCR</name>
<evidence type="ECO:0000313" key="1">
    <source>
        <dbReference type="EMBL" id="TMS18432.1"/>
    </source>
</evidence>
<reference evidence="1" key="1">
    <citation type="submission" date="2018-11" db="EMBL/GenBank/DDBJ databases">
        <title>The sequence and de novo assembly of Larimichthys crocea genome using PacBio and Hi-C technologies.</title>
        <authorList>
            <person name="Xu P."/>
            <person name="Chen B."/>
            <person name="Zhou Z."/>
            <person name="Ke Q."/>
            <person name="Wu Y."/>
            <person name="Bai H."/>
            <person name="Pu F."/>
        </authorList>
    </citation>
    <scope>NUCLEOTIDE SEQUENCE</scope>
    <source>
        <tissue evidence="1">Muscle</tissue>
    </source>
</reference>
<keyword evidence="2" id="KW-1185">Reference proteome</keyword>
<accession>A0ACD3RGG4</accession>
<organism evidence="1 2">
    <name type="scientific">Larimichthys crocea</name>
    <name type="common">Large yellow croaker</name>
    <name type="synonym">Pseudosciaena crocea</name>
    <dbReference type="NCBI Taxonomy" id="215358"/>
    <lineage>
        <taxon>Eukaryota</taxon>
        <taxon>Metazoa</taxon>
        <taxon>Chordata</taxon>
        <taxon>Craniata</taxon>
        <taxon>Vertebrata</taxon>
        <taxon>Euteleostomi</taxon>
        <taxon>Actinopterygii</taxon>
        <taxon>Neopterygii</taxon>
        <taxon>Teleostei</taxon>
        <taxon>Neoteleostei</taxon>
        <taxon>Acanthomorphata</taxon>
        <taxon>Eupercaria</taxon>
        <taxon>Sciaenidae</taxon>
        <taxon>Larimichthys</taxon>
    </lineage>
</organism>
<sequence>MGVFKYSPVDFLFTCVGLVFLLLDIALDIWAAVSFFQEKAYVSLAVLMLFLVGSSVLVQAFSWLWYSYDDSDKLTKVEKCLSVGQLKLLHVLQLGIYIRLCKP</sequence>
<proteinExistence type="predicted"/>
<comment type="caution">
    <text evidence="1">The sequence shown here is derived from an EMBL/GenBank/DDBJ whole genome shotgun (WGS) entry which is preliminary data.</text>
</comment>